<dbReference type="AlphaFoldDB" id="A0A2Z2HQB9"/>
<keyword evidence="1" id="KW-0472">Membrane</keyword>
<reference evidence="2 3" key="1">
    <citation type="journal article" date="2017" name="Environ. Microbiol.">
        <title>Genome and epigenome of a novel marine Thaumarchaeota strain suggest viral infection, phosphorothioation DNA modification and multiple restriction systems.</title>
        <authorList>
            <person name="Ahlgren N.A."/>
            <person name="Chen Y."/>
            <person name="Needham D.M."/>
            <person name="Parada A.E."/>
            <person name="Sachdeva R."/>
            <person name="Trinh V."/>
            <person name="Chen T."/>
            <person name="Fuhrman J.A."/>
        </authorList>
    </citation>
    <scope>NUCLEOTIDE SEQUENCE [LARGE SCALE GENOMIC DNA]</scope>
    <source>
        <strain evidence="2 3">SPOT01</strain>
    </source>
</reference>
<accession>A0A2Z2HQB9</accession>
<keyword evidence="1" id="KW-1133">Transmembrane helix</keyword>
<evidence type="ECO:0000313" key="3">
    <source>
        <dbReference type="Proteomes" id="UP000249949"/>
    </source>
</evidence>
<dbReference type="OrthoDB" id="12097at2157"/>
<feature type="transmembrane region" description="Helical" evidence="1">
    <location>
        <begin position="85"/>
        <end position="110"/>
    </location>
</feature>
<name>A0A2Z2HQB9_9ARCH</name>
<gene>
    <name evidence="2" type="ORF">NMSP_1048</name>
</gene>
<protein>
    <submittedName>
        <fullName evidence="2">Uncharacterized protein</fullName>
    </submittedName>
</protein>
<dbReference type="Proteomes" id="UP000249949">
    <property type="component" value="Chromosome"/>
</dbReference>
<dbReference type="KEGG" id="nct:NMSP_1048"/>
<feature type="transmembrane region" description="Helical" evidence="1">
    <location>
        <begin position="52"/>
        <end position="73"/>
    </location>
</feature>
<organism evidence="2 3">
    <name type="scientific">Candidatus Nitrosomarinus catalinensis</name>
    <dbReference type="NCBI Taxonomy" id="1898749"/>
    <lineage>
        <taxon>Archaea</taxon>
        <taxon>Nitrososphaerota</taxon>
        <taxon>Nitrososphaeria</taxon>
        <taxon>Nitrosopumilales</taxon>
        <taxon>Nitrosopumilaceae</taxon>
        <taxon>Candidatus Nitrosomarinus</taxon>
    </lineage>
</organism>
<proteinExistence type="predicted"/>
<keyword evidence="1" id="KW-0812">Transmembrane</keyword>
<dbReference type="RefSeq" id="WP_086907735.1">
    <property type="nucleotide sequence ID" value="NZ_CP021324.1"/>
</dbReference>
<dbReference type="EMBL" id="CP021324">
    <property type="protein sequence ID" value="ARS64666.1"/>
    <property type="molecule type" value="Genomic_DNA"/>
</dbReference>
<evidence type="ECO:0000313" key="2">
    <source>
        <dbReference type="EMBL" id="ARS64666.1"/>
    </source>
</evidence>
<sequence length="159" mass="17319">MINILKLVFSNFQFVLLSLIIFSSMMVVLLFVSEFIFFEPFFVSHMPSGSELGFSLIVILSILSAIVIPMNLFRITHLKNSKQKISGGIFGSIIGSIAGACSCGPIGFAVISTFGSIGATATAFLTNYEIPIRIIAISILVITYFTTIKSLKTECKVNF</sequence>
<evidence type="ECO:0000256" key="1">
    <source>
        <dbReference type="SAM" id="Phobius"/>
    </source>
</evidence>
<dbReference type="GeneID" id="32901503"/>
<feature type="transmembrane region" description="Helical" evidence="1">
    <location>
        <begin position="12"/>
        <end position="32"/>
    </location>
</feature>
<feature type="transmembrane region" description="Helical" evidence="1">
    <location>
        <begin position="130"/>
        <end position="148"/>
    </location>
</feature>
<keyword evidence="3" id="KW-1185">Reference proteome</keyword>